<evidence type="ECO:0000313" key="2">
    <source>
        <dbReference type="Proteomes" id="UP001057402"/>
    </source>
</evidence>
<gene>
    <name evidence="1" type="ORF">MLD38_018784</name>
</gene>
<proteinExistence type="predicted"/>
<accession>A0ACB9QVF6</accession>
<protein>
    <submittedName>
        <fullName evidence="1">Uncharacterized protein</fullName>
    </submittedName>
</protein>
<name>A0ACB9QVF6_9MYRT</name>
<reference evidence="2" key="1">
    <citation type="journal article" date="2023" name="Front. Plant Sci.">
        <title>Chromosomal-level genome assembly of Melastoma candidum provides insights into trichome evolution.</title>
        <authorList>
            <person name="Zhong Y."/>
            <person name="Wu W."/>
            <person name="Sun C."/>
            <person name="Zou P."/>
            <person name="Liu Y."/>
            <person name="Dai S."/>
            <person name="Zhou R."/>
        </authorList>
    </citation>
    <scope>NUCLEOTIDE SEQUENCE [LARGE SCALE GENOMIC DNA]</scope>
</reference>
<dbReference type="EMBL" id="CM042884">
    <property type="protein sequence ID" value="KAI4370430.1"/>
    <property type="molecule type" value="Genomic_DNA"/>
</dbReference>
<sequence>MLTSPVTSLMGLLSDLVLFHINYNRFCGSVPKMFERMKLLHELDLSNNRFVGKFPRVVLSLPSLKYLDLRFNEFEGPIPSQLFDKDLDAVFLNDNRFRFGIPENLRNSQVSVLILANNDLGGCIPGSFGGRAKTLNELILLNDNLTGCGQIGLLDQLTIFDTSFNNISGPLPTSIGRLKSLEQLDVAHNGGDLASNSDGRKNCSPGKANRRSHWNARQRPLIQLTAASLNVTQRRSQLCPHLQQFPHCLGLQGHHRPLPGWSLHHSQGHIHHLLHQRRKCPRCDTLPTATSIHSPSKSPGHLQHPWNPPPSSPRDVSHSTPPPPPTEKVSPVGRPAPPPMPPTTPEHGHTPPSSLSPPIGYHHWLSLPPPLPAQHEDHPLPLLPPSPKQHWHSSPPASTSPPPPQYPRPIQPPPDRHQEWTSPPPPKQQWGSTLPPLQSPVPLTQHTYPTPPPPPTEHEAHPPSPPTRESHPQPPPHATQLHAPPQSGCPFPGSPLSPPSVEAPSNPPPVHQDYQTPSPSKRAEPPKPSLASPQPLSEGFIPPVTAVPYASPPPSAVPYY</sequence>
<keyword evidence="2" id="KW-1185">Reference proteome</keyword>
<comment type="caution">
    <text evidence="1">The sequence shown here is derived from an EMBL/GenBank/DDBJ whole genome shotgun (WGS) entry which is preliminary data.</text>
</comment>
<dbReference type="Proteomes" id="UP001057402">
    <property type="component" value="Chromosome 5"/>
</dbReference>
<evidence type="ECO:0000313" key="1">
    <source>
        <dbReference type="EMBL" id="KAI4370430.1"/>
    </source>
</evidence>
<organism evidence="1 2">
    <name type="scientific">Melastoma candidum</name>
    <dbReference type="NCBI Taxonomy" id="119954"/>
    <lineage>
        <taxon>Eukaryota</taxon>
        <taxon>Viridiplantae</taxon>
        <taxon>Streptophyta</taxon>
        <taxon>Embryophyta</taxon>
        <taxon>Tracheophyta</taxon>
        <taxon>Spermatophyta</taxon>
        <taxon>Magnoliopsida</taxon>
        <taxon>eudicotyledons</taxon>
        <taxon>Gunneridae</taxon>
        <taxon>Pentapetalae</taxon>
        <taxon>rosids</taxon>
        <taxon>malvids</taxon>
        <taxon>Myrtales</taxon>
        <taxon>Melastomataceae</taxon>
        <taxon>Melastomatoideae</taxon>
        <taxon>Melastomateae</taxon>
        <taxon>Melastoma</taxon>
    </lineage>
</organism>